<evidence type="ECO:0000313" key="1">
    <source>
        <dbReference type="EMBL" id="OLY79908.1"/>
    </source>
</evidence>
<evidence type="ECO:0000313" key="2">
    <source>
        <dbReference type="Proteomes" id="UP000187455"/>
    </source>
</evidence>
<proteinExistence type="predicted"/>
<sequence>MSNSNNSQTIFFPMINTQIYKSNMFLNNNNWTDYRLQMDRLQNVNNILYQQKGLIQIIFRFAKPKTAKKENYCSQQSSYRLAVSVCAVPTIYQ</sequence>
<dbReference type="Proteomes" id="UP000187455">
    <property type="component" value="Unassembled WGS sequence"/>
</dbReference>
<organism evidence="1 2">
    <name type="scientific">Smittium mucronatum</name>
    <dbReference type="NCBI Taxonomy" id="133383"/>
    <lineage>
        <taxon>Eukaryota</taxon>
        <taxon>Fungi</taxon>
        <taxon>Fungi incertae sedis</taxon>
        <taxon>Zoopagomycota</taxon>
        <taxon>Kickxellomycotina</taxon>
        <taxon>Harpellomycetes</taxon>
        <taxon>Harpellales</taxon>
        <taxon>Legeriomycetaceae</taxon>
        <taxon>Smittium</taxon>
    </lineage>
</organism>
<keyword evidence="2" id="KW-1185">Reference proteome</keyword>
<dbReference type="EMBL" id="LSSL01003985">
    <property type="protein sequence ID" value="OLY79908.1"/>
    <property type="molecule type" value="Genomic_DNA"/>
</dbReference>
<accession>A0A1R0GST4</accession>
<protein>
    <submittedName>
        <fullName evidence="1">Uncharacterized protein</fullName>
    </submittedName>
</protein>
<reference evidence="1 2" key="1">
    <citation type="journal article" date="2016" name="Mol. Biol. Evol.">
        <title>Genome-Wide Survey of Gut Fungi (Harpellales) Reveals the First Horizontally Transferred Ubiquitin Gene from a Mosquito Host.</title>
        <authorList>
            <person name="Wang Y."/>
            <person name="White M.M."/>
            <person name="Kvist S."/>
            <person name="Moncalvo J.M."/>
        </authorList>
    </citation>
    <scope>NUCLEOTIDE SEQUENCE [LARGE SCALE GENOMIC DNA]</scope>
    <source>
        <strain evidence="1 2">ALG-7-W6</strain>
    </source>
</reference>
<comment type="caution">
    <text evidence="1">The sequence shown here is derived from an EMBL/GenBank/DDBJ whole genome shotgun (WGS) entry which is preliminary data.</text>
</comment>
<dbReference type="AlphaFoldDB" id="A0A1R0GST4"/>
<name>A0A1R0GST4_9FUNG</name>
<gene>
    <name evidence="1" type="ORF">AYI68_g6010</name>
</gene>